<dbReference type="AlphaFoldDB" id="A0A552V6Y0"/>
<organism evidence="1 2">
    <name type="scientific">Criibacterium bergeronii</name>
    <dbReference type="NCBI Taxonomy" id="1871336"/>
    <lineage>
        <taxon>Bacteria</taxon>
        <taxon>Bacillati</taxon>
        <taxon>Bacillota</taxon>
        <taxon>Clostridia</taxon>
        <taxon>Peptostreptococcales</taxon>
        <taxon>Filifactoraceae</taxon>
        <taxon>Criibacterium</taxon>
    </lineage>
</organism>
<sequence length="71" mass="7896">MTKIDWKRKLSSRKFWMALIGFVSALLLTLNFAQADVEKITGIIMSSATLIAYILSEGFIDAKNAEGNSKK</sequence>
<gene>
    <name evidence="1" type="ORF">FL857_05850</name>
</gene>
<proteinExistence type="predicted"/>
<dbReference type="RefSeq" id="WP_144398137.1">
    <property type="nucleotide sequence ID" value="NZ_VJXW01000007.1"/>
</dbReference>
<comment type="caution">
    <text evidence="1">The sequence shown here is derived from an EMBL/GenBank/DDBJ whole genome shotgun (WGS) entry which is preliminary data.</text>
</comment>
<name>A0A552V6Y0_9FIRM</name>
<reference evidence="1 2" key="1">
    <citation type="submission" date="2019-07" db="EMBL/GenBank/DDBJ databases">
        <title>Criibacterium bergeronii gen. nov., sp. nov. isolated from human clinical samples.</title>
        <authorList>
            <person name="Maheux A.F."/>
            <person name="Boudreau D.K."/>
            <person name="Berube E."/>
            <person name="Brodeur S."/>
            <person name="Bernard K.A."/>
            <person name="Abed J.Y."/>
            <person name="Ducrey E."/>
            <person name="Guay E.F."/>
            <person name="Raymond F."/>
            <person name="Corbeil J."/>
            <person name="Domingo M.-C."/>
            <person name="Roy P.H."/>
            <person name="Boissinot M."/>
            <person name="Tocheva E.I."/>
            <person name="Omar R.F."/>
        </authorList>
    </citation>
    <scope>NUCLEOTIDE SEQUENCE [LARGE SCALE GENOMIC DNA]</scope>
    <source>
        <strain evidence="1 2">CCRI-24246</strain>
    </source>
</reference>
<dbReference type="OrthoDB" id="9801171at2"/>
<evidence type="ECO:0000313" key="1">
    <source>
        <dbReference type="EMBL" id="TRW26208.1"/>
    </source>
</evidence>
<evidence type="ECO:0000313" key="2">
    <source>
        <dbReference type="Proteomes" id="UP000319424"/>
    </source>
</evidence>
<dbReference type="EMBL" id="VJXW01000007">
    <property type="protein sequence ID" value="TRW26208.1"/>
    <property type="molecule type" value="Genomic_DNA"/>
</dbReference>
<evidence type="ECO:0008006" key="3">
    <source>
        <dbReference type="Google" id="ProtNLM"/>
    </source>
</evidence>
<dbReference type="Proteomes" id="UP000319424">
    <property type="component" value="Unassembled WGS sequence"/>
</dbReference>
<accession>A0A552V6Y0</accession>
<protein>
    <recommendedName>
        <fullName evidence="3">Holin</fullName>
    </recommendedName>
</protein>